<dbReference type="RefSeq" id="WP_029053966.1">
    <property type="nucleotide sequence ID" value="NZ_CP015108.1"/>
</dbReference>
<organism evidence="1 2">
    <name type="scientific">Sporosarcina ureae</name>
    <dbReference type="NCBI Taxonomy" id="1571"/>
    <lineage>
        <taxon>Bacteria</taxon>
        <taxon>Bacillati</taxon>
        <taxon>Bacillota</taxon>
        <taxon>Bacilli</taxon>
        <taxon>Bacillales</taxon>
        <taxon>Caryophanaceae</taxon>
        <taxon>Sporosarcina</taxon>
    </lineage>
</organism>
<name>A0ABM6JVF3_SPOUR</name>
<evidence type="ECO:0000313" key="2">
    <source>
        <dbReference type="Proteomes" id="UP000192486"/>
    </source>
</evidence>
<dbReference type="EMBL" id="CP015108">
    <property type="protein sequence ID" value="ARF14133.1"/>
    <property type="molecule type" value="Genomic_DNA"/>
</dbReference>
<evidence type="ECO:0000313" key="1">
    <source>
        <dbReference type="EMBL" id="ARF14133.1"/>
    </source>
</evidence>
<accession>A0ABM6JVF3</accession>
<keyword evidence="2" id="KW-1185">Reference proteome</keyword>
<evidence type="ECO:0008006" key="3">
    <source>
        <dbReference type="Google" id="ProtNLM"/>
    </source>
</evidence>
<gene>
    <name evidence="1" type="ORF">SporoS204_08235</name>
</gene>
<dbReference type="Proteomes" id="UP000192486">
    <property type="component" value="Chromosome"/>
</dbReference>
<proteinExistence type="predicted"/>
<sequence length="235" mass="26715">MTTLTPDQIRELNSYSVYLEQPTHPVFTLADVLDFSKVQSIVQVAQTVSQSPNEVVATSFFVRRLGMFFAMQLYNLAAYDEMWNGLAEDLQFGAREEFGNKTISLFVDSADWEMIDDEDRQAHIKRVLDDAHAVITSLRSVVPISPLTLWENIFGFWLWQYHVLLSDPGSEMEAREDLEKLKNDTTWTGIADHSRFANYLNGSEPSALLNTTVRKTCCFSKDVPGLMRCGFCPLP</sequence>
<reference evidence="1 2" key="1">
    <citation type="submission" date="2016-04" db="EMBL/GenBank/DDBJ databases">
        <title>Comparative Genomics and Epigenetics of Sporosarcina ureae.</title>
        <authorList>
            <person name="Oliver A.S."/>
            <person name="Cooper K.K."/>
        </authorList>
    </citation>
    <scope>NUCLEOTIDE SEQUENCE [LARGE SCALE GENOMIC DNA]</scope>
    <source>
        <strain evidence="1 2">S204</strain>
    </source>
</reference>
<protein>
    <recommendedName>
        <fullName evidence="3">Fe-S oxidoreductase</fullName>
    </recommendedName>
</protein>